<feature type="compositionally biased region" description="Basic residues" evidence="1">
    <location>
        <begin position="18"/>
        <end position="29"/>
    </location>
</feature>
<comment type="caution">
    <text evidence="2">The sequence shown here is derived from an EMBL/GenBank/DDBJ whole genome shotgun (WGS) entry which is preliminary data.</text>
</comment>
<protein>
    <submittedName>
        <fullName evidence="2">Uncharacterized protein</fullName>
    </submittedName>
</protein>
<evidence type="ECO:0000313" key="2">
    <source>
        <dbReference type="EMBL" id="MPC76518.1"/>
    </source>
</evidence>
<gene>
    <name evidence="2" type="ORF">E2C01_070933</name>
</gene>
<proteinExistence type="predicted"/>
<accession>A0A5B7I6N5</accession>
<evidence type="ECO:0000313" key="3">
    <source>
        <dbReference type="Proteomes" id="UP000324222"/>
    </source>
</evidence>
<feature type="region of interest" description="Disordered" evidence="1">
    <location>
        <begin position="60"/>
        <end position="79"/>
    </location>
</feature>
<dbReference type="AlphaFoldDB" id="A0A5B7I6N5"/>
<name>A0A5B7I6N5_PORTR</name>
<organism evidence="2 3">
    <name type="scientific">Portunus trituberculatus</name>
    <name type="common">Swimming crab</name>
    <name type="synonym">Neptunus trituberculatus</name>
    <dbReference type="NCBI Taxonomy" id="210409"/>
    <lineage>
        <taxon>Eukaryota</taxon>
        <taxon>Metazoa</taxon>
        <taxon>Ecdysozoa</taxon>
        <taxon>Arthropoda</taxon>
        <taxon>Crustacea</taxon>
        <taxon>Multicrustacea</taxon>
        <taxon>Malacostraca</taxon>
        <taxon>Eumalacostraca</taxon>
        <taxon>Eucarida</taxon>
        <taxon>Decapoda</taxon>
        <taxon>Pleocyemata</taxon>
        <taxon>Brachyura</taxon>
        <taxon>Eubrachyura</taxon>
        <taxon>Portunoidea</taxon>
        <taxon>Portunidae</taxon>
        <taxon>Portuninae</taxon>
        <taxon>Portunus</taxon>
    </lineage>
</organism>
<dbReference type="Proteomes" id="UP000324222">
    <property type="component" value="Unassembled WGS sequence"/>
</dbReference>
<keyword evidence="3" id="KW-1185">Reference proteome</keyword>
<reference evidence="2 3" key="1">
    <citation type="submission" date="2019-05" db="EMBL/GenBank/DDBJ databases">
        <title>Another draft genome of Portunus trituberculatus and its Hox gene families provides insights of decapod evolution.</title>
        <authorList>
            <person name="Jeong J.-H."/>
            <person name="Song I."/>
            <person name="Kim S."/>
            <person name="Choi T."/>
            <person name="Kim D."/>
            <person name="Ryu S."/>
            <person name="Kim W."/>
        </authorList>
    </citation>
    <scope>NUCLEOTIDE SEQUENCE [LARGE SCALE GENOMIC DNA]</scope>
    <source>
        <tissue evidence="2">Muscle</tissue>
    </source>
</reference>
<dbReference type="EMBL" id="VSRR010043556">
    <property type="protein sequence ID" value="MPC76518.1"/>
    <property type="molecule type" value="Genomic_DNA"/>
</dbReference>
<evidence type="ECO:0000256" key="1">
    <source>
        <dbReference type="SAM" id="MobiDB-lite"/>
    </source>
</evidence>
<feature type="region of interest" description="Disordered" evidence="1">
    <location>
        <begin position="1"/>
        <end position="34"/>
    </location>
</feature>
<sequence length="79" mass="8564">MRRHRGGGDSTAQQSRPGKYHPCRPRRSTSARLTRQVTGATYANLITTLFLINILSSVGSIPGRRSKGVASLTPRTTSP</sequence>